<organism evidence="6 7">
    <name type="scientific">Pseudomyxococcus hansupus</name>
    <dbReference type="NCBI Taxonomy" id="1297742"/>
    <lineage>
        <taxon>Bacteria</taxon>
        <taxon>Pseudomonadati</taxon>
        <taxon>Myxococcota</taxon>
        <taxon>Myxococcia</taxon>
        <taxon>Myxococcales</taxon>
        <taxon>Cystobacterineae</taxon>
        <taxon>Myxococcaceae</taxon>
        <taxon>Pseudomyxococcus</taxon>
    </lineage>
</organism>
<protein>
    <submittedName>
        <fullName evidence="6">ATPase component of ABC transporter</fullName>
    </submittedName>
</protein>
<name>A0A0H4XDC0_9BACT</name>
<dbReference type="CDD" id="cd03221">
    <property type="entry name" value="ABCF_EF-3"/>
    <property type="match status" value="1"/>
</dbReference>
<dbReference type="GO" id="GO:0005524">
    <property type="term" value="F:ATP binding"/>
    <property type="evidence" value="ECO:0007669"/>
    <property type="project" value="UniProtKB-KW"/>
</dbReference>
<dbReference type="eggNOG" id="COG0488">
    <property type="taxonomic scope" value="Bacteria"/>
</dbReference>
<evidence type="ECO:0000256" key="4">
    <source>
        <dbReference type="SAM" id="MobiDB-lite"/>
    </source>
</evidence>
<keyword evidence="1" id="KW-0677">Repeat</keyword>
<dbReference type="RefSeq" id="WP_002640796.1">
    <property type="nucleotide sequence ID" value="NZ_CP012109.1"/>
</dbReference>
<dbReference type="SUPFAM" id="SSF52540">
    <property type="entry name" value="P-loop containing nucleoside triphosphate hydrolases"/>
    <property type="match status" value="2"/>
</dbReference>
<keyword evidence="3" id="KW-0067">ATP-binding</keyword>
<evidence type="ECO:0000256" key="2">
    <source>
        <dbReference type="ARBA" id="ARBA00022741"/>
    </source>
</evidence>
<dbReference type="Proteomes" id="UP000009026">
    <property type="component" value="Chromosome"/>
</dbReference>
<evidence type="ECO:0000313" key="7">
    <source>
        <dbReference type="Proteomes" id="UP000009026"/>
    </source>
</evidence>
<dbReference type="InterPro" id="IPR050611">
    <property type="entry name" value="ABCF"/>
</dbReference>
<proteinExistence type="predicted"/>
<sequence>MPSVRAHRVSFAFSDAVPVFSDVDFHLPPGWTGLVGANGAGKSTLLRLLSGELTPTEGHLQFDPTAPTLRLCRQEVEALTPDISAFAESWDSIARRLHGQLGLDVTALERWPTLSPGERKRWQVGAALAAEPHLLLLDEPTNHLDAEARTWLVSALRRFRGLGIVVSHDRELLESLTTNTLRVHNGSARLWPGAYTAARGHWEAEREGELASHQQARAEQRRAAQLLDQARREQQAADAARHTRKRLKNKNDNDARSMGAKVVAGWAEAGAGRRVGVARRELERVSEAVGTVTADKTVGRSVFLDYARAPNPWLFTLDVPGLRAGDVELLGPVNLSVSREARVRIEGPNGAGKSTLVRALLEHARIPLERVLYLPQDVSEEEARANLDAVRALPPEERGRVLSLVAALGVDPERLLASEQPSPGEVRKLLIARGLGQHAWALVLDEPTNHLDLPSIERLEAALREYPGALMLVTHDAAFAQACTSEVWRVEHGQVAVTSA</sequence>
<dbReference type="InterPro" id="IPR027417">
    <property type="entry name" value="P-loop_NTPase"/>
</dbReference>
<dbReference type="InterPro" id="IPR003439">
    <property type="entry name" value="ABC_transporter-like_ATP-bd"/>
</dbReference>
<evidence type="ECO:0000313" key="6">
    <source>
        <dbReference type="EMBL" id="AKQ66017.1"/>
    </source>
</evidence>
<gene>
    <name evidence="6" type="ORF">A176_002929</name>
</gene>
<dbReference type="KEGG" id="mym:A176_002929"/>
<dbReference type="GO" id="GO:0016887">
    <property type="term" value="F:ATP hydrolysis activity"/>
    <property type="evidence" value="ECO:0007669"/>
    <property type="project" value="InterPro"/>
</dbReference>
<feature type="region of interest" description="Disordered" evidence="4">
    <location>
        <begin position="229"/>
        <end position="255"/>
    </location>
</feature>
<dbReference type="Pfam" id="PF00005">
    <property type="entry name" value="ABC_tran"/>
    <property type="match status" value="2"/>
</dbReference>
<evidence type="ECO:0000259" key="5">
    <source>
        <dbReference type="PROSITE" id="PS50893"/>
    </source>
</evidence>
<dbReference type="EMBL" id="CP012109">
    <property type="protein sequence ID" value="AKQ66017.1"/>
    <property type="molecule type" value="Genomic_DNA"/>
</dbReference>
<keyword evidence="7" id="KW-1185">Reference proteome</keyword>
<dbReference type="PROSITE" id="PS50893">
    <property type="entry name" value="ABC_TRANSPORTER_2"/>
    <property type="match status" value="1"/>
</dbReference>
<dbReference type="SMART" id="SM00382">
    <property type="entry name" value="AAA"/>
    <property type="match status" value="2"/>
</dbReference>
<dbReference type="InterPro" id="IPR003593">
    <property type="entry name" value="AAA+_ATPase"/>
</dbReference>
<feature type="compositionally biased region" description="Basic and acidic residues" evidence="4">
    <location>
        <begin position="229"/>
        <end position="241"/>
    </location>
</feature>
<dbReference type="OrthoDB" id="9762051at2"/>
<dbReference type="PANTHER" id="PTHR19211">
    <property type="entry name" value="ATP-BINDING TRANSPORT PROTEIN-RELATED"/>
    <property type="match status" value="1"/>
</dbReference>
<reference evidence="6 7" key="1">
    <citation type="journal article" date="2016" name="PLoS ONE">
        <title>Complete Genome Sequence and Comparative Genomics of a Novel Myxobacterium Myxococcus hansupus.</title>
        <authorList>
            <person name="Sharma G."/>
            <person name="Narwani T."/>
            <person name="Subramanian S."/>
        </authorList>
    </citation>
    <scope>NUCLEOTIDE SEQUENCE [LARGE SCALE GENOMIC DNA]</scope>
    <source>
        <strain evidence="7">mixupus</strain>
    </source>
</reference>
<dbReference type="AlphaFoldDB" id="A0A0H4XDC0"/>
<keyword evidence="2" id="KW-0547">Nucleotide-binding</keyword>
<dbReference type="PANTHER" id="PTHR19211:SF14">
    <property type="entry name" value="ATP-BINDING CASSETTE SUB-FAMILY F MEMBER 1"/>
    <property type="match status" value="1"/>
</dbReference>
<dbReference type="Gene3D" id="3.40.50.300">
    <property type="entry name" value="P-loop containing nucleotide triphosphate hydrolases"/>
    <property type="match status" value="2"/>
</dbReference>
<feature type="domain" description="ABC transporter" evidence="5">
    <location>
        <begin position="4"/>
        <end position="210"/>
    </location>
</feature>
<dbReference type="PATRIC" id="fig|1297742.4.peg.2956"/>
<evidence type="ECO:0000256" key="1">
    <source>
        <dbReference type="ARBA" id="ARBA00022737"/>
    </source>
</evidence>
<dbReference type="STRING" id="1297742.A176_002929"/>
<accession>A0A0H4XDC0</accession>
<evidence type="ECO:0000256" key="3">
    <source>
        <dbReference type="ARBA" id="ARBA00022840"/>
    </source>
</evidence>